<evidence type="ECO:0000256" key="2">
    <source>
        <dbReference type="ARBA" id="ARBA00022552"/>
    </source>
</evidence>
<organism evidence="7 8">
    <name type="scientific">Simplicispira suum</name>
    <dbReference type="NCBI Taxonomy" id="2109915"/>
    <lineage>
        <taxon>Bacteria</taxon>
        <taxon>Pseudomonadati</taxon>
        <taxon>Pseudomonadota</taxon>
        <taxon>Betaproteobacteria</taxon>
        <taxon>Burkholderiales</taxon>
        <taxon>Comamonadaceae</taxon>
        <taxon>Simplicispira</taxon>
    </lineage>
</organism>
<dbReference type="HAMAP" id="MF_01007">
    <property type="entry name" value="16SrRNA_methyltr_H"/>
    <property type="match status" value="1"/>
</dbReference>
<comment type="catalytic activity">
    <reaction evidence="6">
        <text>cytidine(1402) in 16S rRNA + S-adenosyl-L-methionine = N(4)-methylcytidine(1402) in 16S rRNA + S-adenosyl-L-homocysteine + H(+)</text>
        <dbReference type="Rhea" id="RHEA:42928"/>
        <dbReference type="Rhea" id="RHEA-COMP:10286"/>
        <dbReference type="Rhea" id="RHEA-COMP:10287"/>
        <dbReference type="ChEBI" id="CHEBI:15378"/>
        <dbReference type="ChEBI" id="CHEBI:57856"/>
        <dbReference type="ChEBI" id="CHEBI:59789"/>
        <dbReference type="ChEBI" id="CHEBI:74506"/>
        <dbReference type="ChEBI" id="CHEBI:82748"/>
        <dbReference type="EC" id="2.1.1.199"/>
    </reaction>
</comment>
<keyword evidence="6" id="KW-0963">Cytoplasm</keyword>
<feature type="binding site" evidence="6">
    <location>
        <position position="101"/>
    </location>
    <ligand>
        <name>S-adenosyl-L-methionine</name>
        <dbReference type="ChEBI" id="CHEBI:59789"/>
    </ligand>
</feature>
<evidence type="ECO:0000313" key="7">
    <source>
        <dbReference type="EMBL" id="AVO40657.1"/>
    </source>
</evidence>
<dbReference type="Gene3D" id="1.10.150.170">
    <property type="entry name" value="Putative methyltransferase TM0872, insert domain"/>
    <property type="match status" value="1"/>
</dbReference>
<dbReference type="OrthoDB" id="9806637at2"/>
<dbReference type="Proteomes" id="UP000239326">
    <property type="component" value="Chromosome"/>
</dbReference>
<reference evidence="7 8" key="1">
    <citation type="submission" date="2018-03" db="EMBL/GenBank/DDBJ databases">
        <title>Genome sequencing of Simplicispira sp.</title>
        <authorList>
            <person name="Kim S.-J."/>
            <person name="Heo J."/>
            <person name="Kwon S.-W."/>
        </authorList>
    </citation>
    <scope>NUCLEOTIDE SEQUENCE [LARGE SCALE GENOMIC DNA]</scope>
    <source>
        <strain evidence="7 8">SC1-8</strain>
    </source>
</reference>
<evidence type="ECO:0000256" key="6">
    <source>
        <dbReference type="HAMAP-Rule" id="MF_01007"/>
    </source>
</evidence>
<dbReference type="RefSeq" id="WP_106445648.1">
    <property type="nucleotide sequence ID" value="NZ_CP027669.1"/>
</dbReference>
<dbReference type="PANTHER" id="PTHR11265:SF0">
    <property type="entry name" value="12S RRNA N4-METHYLCYTIDINE METHYLTRANSFERASE"/>
    <property type="match status" value="1"/>
</dbReference>
<dbReference type="KEGG" id="simp:C6571_04575"/>
<dbReference type="InterPro" id="IPR023397">
    <property type="entry name" value="SAM-dep_MeTrfase_MraW_recog"/>
</dbReference>
<protein>
    <recommendedName>
        <fullName evidence="6">Ribosomal RNA small subunit methyltransferase H</fullName>
        <ecNumber evidence="6">2.1.1.199</ecNumber>
    </recommendedName>
    <alternativeName>
        <fullName evidence="6">16S rRNA m(4)C1402 methyltransferase</fullName>
    </alternativeName>
    <alternativeName>
        <fullName evidence="6">rRNA (cytosine-N(4)-)-methyltransferase RsmH</fullName>
    </alternativeName>
</protein>
<gene>
    <name evidence="6" type="primary">rsmH</name>
    <name evidence="7" type="ORF">C6571_04575</name>
</gene>
<keyword evidence="3 6" id="KW-0489">Methyltransferase</keyword>
<comment type="subcellular location">
    <subcellularLocation>
        <location evidence="6">Cytoplasm</location>
    </subcellularLocation>
</comment>
<evidence type="ECO:0000313" key="8">
    <source>
        <dbReference type="Proteomes" id="UP000239326"/>
    </source>
</evidence>
<dbReference type="Pfam" id="PF01795">
    <property type="entry name" value="Methyltransf_5"/>
    <property type="match status" value="1"/>
</dbReference>
<dbReference type="InterPro" id="IPR029063">
    <property type="entry name" value="SAM-dependent_MTases_sf"/>
</dbReference>
<evidence type="ECO:0000256" key="5">
    <source>
        <dbReference type="ARBA" id="ARBA00022691"/>
    </source>
</evidence>
<name>A0A2S0MXY8_9BURK</name>
<dbReference type="InterPro" id="IPR002903">
    <property type="entry name" value="RsmH"/>
</dbReference>
<proteinExistence type="inferred from homology"/>
<feature type="binding site" evidence="6">
    <location>
        <position position="108"/>
    </location>
    <ligand>
        <name>S-adenosyl-L-methionine</name>
        <dbReference type="ChEBI" id="CHEBI:59789"/>
    </ligand>
</feature>
<keyword evidence="8" id="KW-1185">Reference proteome</keyword>
<dbReference type="Gene3D" id="3.40.50.150">
    <property type="entry name" value="Vaccinia Virus protein VP39"/>
    <property type="match status" value="1"/>
</dbReference>
<feature type="binding site" evidence="6">
    <location>
        <position position="60"/>
    </location>
    <ligand>
        <name>S-adenosyl-L-methionine</name>
        <dbReference type="ChEBI" id="CHEBI:59789"/>
    </ligand>
</feature>
<dbReference type="PIRSF" id="PIRSF004486">
    <property type="entry name" value="MraW"/>
    <property type="match status" value="1"/>
</dbReference>
<dbReference type="SUPFAM" id="SSF53335">
    <property type="entry name" value="S-adenosyl-L-methionine-dependent methyltransferases"/>
    <property type="match status" value="1"/>
</dbReference>
<evidence type="ECO:0000256" key="4">
    <source>
        <dbReference type="ARBA" id="ARBA00022679"/>
    </source>
</evidence>
<keyword evidence="2 6" id="KW-0698">rRNA processing</keyword>
<dbReference type="PANTHER" id="PTHR11265">
    <property type="entry name" value="S-ADENOSYL-METHYLTRANSFERASE MRAW"/>
    <property type="match status" value="1"/>
</dbReference>
<feature type="binding site" evidence="6">
    <location>
        <begin position="40"/>
        <end position="42"/>
    </location>
    <ligand>
        <name>S-adenosyl-L-methionine</name>
        <dbReference type="ChEBI" id="CHEBI:59789"/>
    </ligand>
</feature>
<comment type="similarity">
    <text evidence="1 6">Belongs to the methyltransferase superfamily. RsmH family.</text>
</comment>
<feature type="binding site" evidence="6">
    <location>
        <position position="84"/>
    </location>
    <ligand>
        <name>S-adenosyl-L-methionine</name>
        <dbReference type="ChEBI" id="CHEBI:59789"/>
    </ligand>
</feature>
<dbReference type="GO" id="GO:0005737">
    <property type="term" value="C:cytoplasm"/>
    <property type="evidence" value="ECO:0007669"/>
    <property type="project" value="UniProtKB-SubCell"/>
</dbReference>
<comment type="function">
    <text evidence="6">Specifically methylates the N4 position of cytidine in position 1402 (C1402) of 16S rRNA.</text>
</comment>
<sequence>MTAPALQHITVLLDEAVDALLADATGRGDGLWIDATFGRGGHSRRMLSRLPPGARLLAFDKDPEAIQEAARIQDARFSIRHAGFRELADLSPQSAAGVLLDLGISSPQIDSPERGFSFRFDGPLDMRMDTTRGQSVAEWLADAPVDQISEVIREYGEERFAGPIAKAIVARRQERGPLVRTAELADLVAGAVKTREAGQNPATRTFQALRIFINAELEELQQALEACLQVLEPGGRLVVISFHSLEDRIVKQFIALHSRQVFDRRAPFAPPRAMQLEALARVRPSAAEVAANPRSRSAIMRVARRTEA</sequence>
<keyword evidence="5 6" id="KW-0949">S-adenosyl-L-methionine</keyword>
<accession>A0A2S0MXY8</accession>
<dbReference type="SUPFAM" id="SSF81799">
    <property type="entry name" value="Putative methyltransferase TM0872, insert domain"/>
    <property type="match status" value="1"/>
</dbReference>
<dbReference type="AlphaFoldDB" id="A0A2S0MXY8"/>
<dbReference type="NCBIfam" id="TIGR00006">
    <property type="entry name" value="16S rRNA (cytosine(1402)-N(4))-methyltransferase RsmH"/>
    <property type="match status" value="1"/>
</dbReference>
<keyword evidence="4 6" id="KW-0808">Transferase</keyword>
<dbReference type="EC" id="2.1.1.199" evidence="6"/>
<evidence type="ECO:0000256" key="3">
    <source>
        <dbReference type="ARBA" id="ARBA00022603"/>
    </source>
</evidence>
<evidence type="ECO:0000256" key="1">
    <source>
        <dbReference type="ARBA" id="ARBA00010396"/>
    </source>
</evidence>
<dbReference type="GO" id="GO:0070475">
    <property type="term" value="P:rRNA base methylation"/>
    <property type="evidence" value="ECO:0007669"/>
    <property type="project" value="UniProtKB-UniRule"/>
</dbReference>
<dbReference type="GO" id="GO:0071424">
    <property type="term" value="F:rRNA (cytosine-N4-)-methyltransferase activity"/>
    <property type="evidence" value="ECO:0007669"/>
    <property type="project" value="UniProtKB-UniRule"/>
</dbReference>
<dbReference type="EMBL" id="CP027669">
    <property type="protein sequence ID" value="AVO40657.1"/>
    <property type="molecule type" value="Genomic_DNA"/>
</dbReference>